<evidence type="ECO:0000313" key="2">
    <source>
        <dbReference type="EMBL" id="AFQ52070.1"/>
    </source>
</evidence>
<dbReference type="KEGG" id="bct:GEM_5686"/>
<dbReference type="EMBL" id="CP003775">
    <property type="protein sequence ID" value="AFQ52070.1"/>
    <property type="molecule type" value="Genomic_DNA"/>
</dbReference>
<evidence type="ECO:0000313" key="3">
    <source>
        <dbReference type="Proteomes" id="UP000032866"/>
    </source>
</evidence>
<dbReference type="CDD" id="cd04301">
    <property type="entry name" value="NAT_SF"/>
    <property type="match status" value="1"/>
</dbReference>
<dbReference type="RefSeq" id="WP_014900824.1">
    <property type="nucleotide sequence ID" value="NC_018514.1"/>
</dbReference>
<dbReference type="PROSITE" id="PS51186">
    <property type="entry name" value="GNAT"/>
    <property type="match status" value="1"/>
</dbReference>
<feature type="domain" description="N-acetyltransferase" evidence="1">
    <location>
        <begin position="4"/>
        <end position="164"/>
    </location>
</feature>
<protein>
    <submittedName>
        <fullName evidence="2">GCN5-related N-acetyltransferase</fullName>
    </submittedName>
</protein>
<reference evidence="2 3" key="1">
    <citation type="journal article" date="2012" name="J. Bacteriol.">
        <title>Complete Genome Sequence of Burkholderia sp. Strain GG4, a Betaproteobacterium That Reduces 3-Oxo-N-Acylhomoserine Lactones and Produces Different N-Acylhomoserine Lactones.</title>
        <authorList>
            <person name="Hong K.W."/>
            <person name="Koh C.L."/>
            <person name="Sam C.K."/>
            <person name="Yin W.F."/>
            <person name="Chan K.G."/>
        </authorList>
    </citation>
    <scope>NUCLEOTIDE SEQUENCE [LARGE SCALE GENOMIC DNA]</scope>
    <source>
        <strain evidence="2 3">GG4</strain>
    </source>
</reference>
<dbReference type="AlphaFoldDB" id="A0A9W3K884"/>
<proteinExistence type="predicted"/>
<dbReference type="InterPro" id="IPR016181">
    <property type="entry name" value="Acyl_CoA_acyltransferase"/>
</dbReference>
<dbReference type="Gene3D" id="3.40.630.30">
    <property type="match status" value="1"/>
</dbReference>
<organism evidence="2 3">
    <name type="scientific">Burkholderia cepacia GG4</name>
    <dbReference type="NCBI Taxonomy" id="1009846"/>
    <lineage>
        <taxon>Bacteria</taxon>
        <taxon>Pseudomonadati</taxon>
        <taxon>Pseudomonadota</taxon>
        <taxon>Betaproteobacteria</taxon>
        <taxon>Burkholderiales</taxon>
        <taxon>Burkholderiaceae</taxon>
        <taxon>Burkholderia</taxon>
        <taxon>Burkholderia cepacia complex</taxon>
    </lineage>
</organism>
<name>A0A9W3K884_BURCE</name>
<accession>A0A9W3K884</accession>
<sequence>MANITIRHSETKDIDAIRQIAAAPAVYANTLQAPFPSLEKWAQRIDGIRERGFSLVAELDGEVVGHLGLTPEQNPRRRHVAGFGMMVKASHHGRGIGNRLLAAAIDLAENWLSITRIELTVYADNRAAIALYEKHGFRIEGESPDFALRDGEYVSTCHMARLRRVARPSAGGIRNPDAPLSADARD</sequence>
<dbReference type="GO" id="GO:0016747">
    <property type="term" value="F:acyltransferase activity, transferring groups other than amino-acyl groups"/>
    <property type="evidence" value="ECO:0007669"/>
    <property type="project" value="InterPro"/>
</dbReference>
<dbReference type="PANTHER" id="PTHR43328:SF1">
    <property type="entry name" value="N-ACETYLTRANSFERASE DOMAIN-CONTAINING PROTEIN"/>
    <property type="match status" value="1"/>
</dbReference>
<dbReference type="Pfam" id="PF00583">
    <property type="entry name" value="Acetyltransf_1"/>
    <property type="match status" value="1"/>
</dbReference>
<dbReference type="InterPro" id="IPR000182">
    <property type="entry name" value="GNAT_dom"/>
</dbReference>
<gene>
    <name evidence="2" type="ORF">GEM_5686</name>
</gene>
<evidence type="ECO:0000259" key="1">
    <source>
        <dbReference type="PROSITE" id="PS51186"/>
    </source>
</evidence>
<dbReference type="PANTHER" id="PTHR43328">
    <property type="entry name" value="ACETYLTRANSFERASE-RELATED"/>
    <property type="match status" value="1"/>
</dbReference>
<dbReference type="SUPFAM" id="SSF55729">
    <property type="entry name" value="Acyl-CoA N-acyltransferases (Nat)"/>
    <property type="match status" value="1"/>
</dbReference>
<dbReference type="Proteomes" id="UP000032866">
    <property type="component" value="Chromosome 2"/>
</dbReference>